<protein>
    <recommendedName>
        <fullName evidence="1">BTB domain-containing protein</fullName>
    </recommendedName>
</protein>
<dbReference type="Gene3D" id="3.30.710.10">
    <property type="entry name" value="Potassium Channel Kv1.1, Chain A"/>
    <property type="match status" value="1"/>
</dbReference>
<feature type="domain" description="BTB" evidence="1">
    <location>
        <begin position="35"/>
        <end position="109"/>
    </location>
</feature>
<dbReference type="CDD" id="cd18186">
    <property type="entry name" value="BTB_POZ_ZBTB_KLHL-like"/>
    <property type="match status" value="1"/>
</dbReference>
<evidence type="ECO:0000259" key="1">
    <source>
        <dbReference type="PROSITE" id="PS50097"/>
    </source>
</evidence>
<dbReference type="STRING" id="27342.A0A0H2RCR4"/>
<evidence type="ECO:0000313" key="2">
    <source>
        <dbReference type="EMBL" id="KLO09625.1"/>
    </source>
</evidence>
<dbReference type="OrthoDB" id="2593747at2759"/>
<sequence>MSDSESAEEIKSALTSLELLKEPCPRSKDDEFYMTLVTFEVQNMLFRVPVAAFETGSEIFRDMFSLPTGDIAPAEGISDDSPIELKGVKAGDFRALLKFLYPRKHGVTTVLSQTEWIGTHFLSIMWDFQDALEASKAFLFAMDDSITKFELATKYGYDDWLRRAYKELAERSDALSFDEARRIGLASASHVAHLRELRFKALLDHRVWHPGARSTFTPKRIVKTRCPQCLKTCDEEKTLLPEEVIPVIVYRCSSCSVAFYEAKTSIDIIISTLLDEQISDILS</sequence>
<dbReference type="Proteomes" id="UP000053477">
    <property type="component" value="Unassembled WGS sequence"/>
</dbReference>
<evidence type="ECO:0000313" key="3">
    <source>
        <dbReference type="Proteomes" id="UP000053477"/>
    </source>
</evidence>
<dbReference type="InParanoid" id="A0A0H2RCR4"/>
<dbReference type="PROSITE" id="PS50097">
    <property type="entry name" value="BTB"/>
    <property type="match status" value="1"/>
</dbReference>
<dbReference type="AlphaFoldDB" id="A0A0H2RCR4"/>
<gene>
    <name evidence="2" type="ORF">SCHPADRAFT_1000137</name>
</gene>
<accession>A0A0H2RCR4</accession>
<keyword evidence="3" id="KW-1185">Reference proteome</keyword>
<name>A0A0H2RCR4_9AGAM</name>
<proteinExistence type="predicted"/>
<dbReference type="EMBL" id="KQ086050">
    <property type="protein sequence ID" value="KLO09625.1"/>
    <property type="molecule type" value="Genomic_DNA"/>
</dbReference>
<reference evidence="2 3" key="1">
    <citation type="submission" date="2015-04" db="EMBL/GenBank/DDBJ databases">
        <title>Complete genome sequence of Schizopora paradoxa KUC8140, a cosmopolitan wood degrader in East Asia.</title>
        <authorList>
            <consortium name="DOE Joint Genome Institute"/>
            <person name="Min B."/>
            <person name="Park H."/>
            <person name="Jang Y."/>
            <person name="Kim J.-J."/>
            <person name="Kim K.H."/>
            <person name="Pangilinan J."/>
            <person name="Lipzen A."/>
            <person name="Riley R."/>
            <person name="Grigoriev I.V."/>
            <person name="Spatafora J.W."/>
            <person name="Choi I.-G."/>
        </authorList>
    </citation>
    <scope>NUCLEOTIDE SEQUENCE [LARGE SCALE GENOMIC DNA]</scope>
    <source>
        <strain evidence="2 3">KUC8140</strain>
    </source>
</reference>
<dbReference type="Pfam" id="PF00651">
    <property type="entry name" value="BTB"/>
    <property type="match status" value="1"/>
</dbReference>
<dbReference type="InterPro" id="IPR011333">
    <property type="entry name" value="SKP1/BTB/POZ_sf"/>
</dbReference>
<dbReference type="SUPFAM" id="SSF54695">
    <property type="entry name" value="POZ domain"/>
    <property type="match status" value="1"/>
</dbReference>
<dbReference type="InterPro" id="IPR000210">
    <property type="entry name" value="BTB/POZ_dom"/>
</dbReference>
<organism evidence="2 3">
    <name type="scientific">Schizopora paradoxa</name>
    <dbReference type="NCBI Taxonomy" id="27342"/>
    <lineage>
        <taxon>Eukaryota</taxon>
        <taxon>Fungi</taxon>
        <taxon>Dikarya</taxon>
        <taxon>Basidiomycota</taxon>
        <taxon>Agaricomycotina</taxon>
        <taxon>Agaricomycetes</taxon>
        <taxon>Hymenochaetales</taxon>
        <taxon>Schizoporaceae</taxon>
        <taxon>Schizopora</taxon>
    </lineage>
</organism>